<evidence type="ECO:0000256" key="2">
    <source>
        <dbReference type="SAM" id="SignalP"/>
    </source>
</evidence>
<feature type="compositionally biased region" description="Basic and acidic residues" evidence="1">
    <location>
        <begin position="67"/>
        <end position="88"/>
    </location>
</feature>
<sequence>MFSFVDSRTLLLLAATQVLLLAFVKCQEEDDRPLGAKGQKGEPGDITDVVGPRGPAGPMGPPGEQGIRGDRGAKGEKGSPGPRGRDGEPGTPGNPGPPGPPGPNGPPGLGGNFAAQMAGGIDEKAGGAQMGVMQGPMVRTGVTGALWVPVVHLAPAEHLVHKVSKATPGRPENLAQLAPSAPAAHPDPLEKQEMMVKLESQVKAESEDHLGLRVHAVSPGHPDFLGSRDTGATQVWMDRRESLELQELRVRQVLPVRTAPPDQWVHEVCLVREVVLEPQEPLVLVEMMVWLALLVLPDLLDLLGLLVSQVLQVLRVRQVPQELVGLKVHKDPEESLEPLDPQAQPVLVVTLVLMAFLDPKDLRAVLVLQVLLVSPVPGAPLDLREPQALWGPKDSRVTPVSQGSKVKLDPKESLALQVPWEPQGQRERRGSEEPEESLALPGRTDLPARGALPVTVVSQVRMGWLVLRVPLVSEGLQVLEDPREPTETQVVLGSQACQVLGVLLVALVTLVLKAKLVLLALLVRMAAPDHLVPREPAGSLESWDSQDLREPTERLVKLERRALWEHQA</sequence>
<feature type="region of interest" description="Disordered" evidence="1">
    <location>
        <begin position="417"/>
        <end position="444"/>
    </location>
</feature>
<comment type="caution">
    <text evidence="3">The sequence shown here is derived from an EMBL/GenBank/DDBJ whole genome shotgun (WGS) entry which is preliminary data.</text>
</comment>
<dbReference type="InterPro" id="IPR008160">
    <property type="entry name" value="Collagen"/>
</dbReference>
<gene>
    <name evidence="3" type="ORF">ANANG_G00229620</name>
</gene>
<protein>
    <submittedName>
        <fullName evidence="3">Uncharacterized protein</fullName>
    </submittedName>
</protein>
<proteinExistence type="predicted"/>
<dbReference type="AlphaFoldDB" id="A0A9D3RQZ3"/>
<dbReference type="Proteomes" id="UP001044222">
    <property type="component" value="Chromosome 12"/>
</dbReference>
<dbReference type="Pfam" id="PF01391">
    <property type="entry name" value="Collagen"/>
    <property type="match status" value="1"/>
</dbReference>
<evidence type="ECO:0000313" key="3">
    <source>
        <dbReference type="EMBL" id="KAG5838991.1"/>
    </source>
</evidence>
<feature type="compositionally biased region" description="Pro residues" evidence="1">
    <location>
        <begin position="92"/>
        <end position="106"/>
    </location>
</feature>
<evidence type="ECO:0000256" key="1">
    <source>
        <dbReference type="SAM" id="MobiDB-lite"/>
    </source>
</evidence>
<organism evidence="3 4">
    <name type="scientific">Anguilla anguilla</name>
    <name type="common">European freshwater eel</name>
    <name type="synonym">Muraena anguilla</name>
    <dbReference type="NCBI Taxonomy" id="7936"/>
    <lineage>
        <taxon>Eukaryota</taxon>
        <taxon>Metazoa</taxon>
        <taxon>Chordata</taxon>
        <taxon>Craniata</taxon>
        <taxon>Vertebrata</taxon>
        <taxon>Euteleostomi</taxon>
        <taxon>Actinopterygii</taxon>
        <taxon>Neopterygii</taxon>
        <taxon>Teleostei</taxon>
        <taxon>Anguilliformes</taxon>
        <taxon>Anguillidae</taxon>
        <taxon>Anguilla</taxon>
    </lineage>
</organism>
<feature type="region of interest" description="Disordered" evidence="1">
    <location>
        <begin position="31"/>
        <end position="115"/>
    </location>
</feature>
<evidence type="ECO:0000313" key="4">
    <source>
        <dbReference type="Proteomes" id="UP001044222"/>
    </source>
</evidence>
<feature type="signal peptide" evidence="2">
    <location>
        <begin position="1"/>
        <end position="26"/>
    </location>
</feature>
<accession>A0A9D3RQZ3</accession>
<dbReference type="EMBL" id="JAFIRN010000012">
    <property type="protein sequence ID" value="KAG5838991.1"/>
    <property type="molecule type" value="Genomic_DNA"/>
</dbReference>
<name>A0A9D3RQZ3_ANGAN</name>
<keyword evidence="4" id="KW-1185">Reference proteome</keyword>
<feature type="chain" id="PRO_5039609600" evidence="2">
    <location>
        <begin position="27"/>
        <end position="568"/>
    </location>
</feature>
<reference evidence="3" key="1">
    <citation type="submission" date="2021-01" db="EMBL/GenBank/DDBJ databases">
        <title>A chromosome-scale assembly of European eel, Anguilla anguilla.</title>
        <authorList>
            <person name="Henkel C."/>
            <person name="Jong-Raadsen S.A."/>
            <person name="Dufour S."/>
            <person name="Weltzien F.-A."/>
            <person name="Palstra A.P."/>
            <person name="Pelster B."/>
            <person name="Spaink H.P."/>
            <person name="Van Den Thillart G.E."/>
            <person name="Jansen H."/>
            <person name="Zahm M."/>
            <person name="Klopp C."/>
            <person name="Cedric C."/>
            <person name="Louis A."/>
            <person name="Berthelot C."/>
            <person name="Parey E."/>
            <person name="Roest Crollius H."/>
            <person name="Montfort J."/>
            <person name="Robinson-Rechavi M."/>
            <person name="Bucao C."/>
            <person name="Bouchez O."/>
            <person name="Gislard M."/>
            <person name="Lluch J."/>
            <person name="Milhes M."/>
            <person name="Lampietro C."/>
            <person name="Lopez Roques C."/>
            <person name="Donnadieu C."/>
            <person name="Braasch I."/>
            <person name="Desvignes T."/>
            <person name="Postlethwait J."/>
            <person name="Bobe J."/>
            <person name="Guiguen Y."/>
            <person name="Dirks R."/>
        </authorList>
    </citation>
    <scope>NUCLEOTIDE SEQUENCE</scope>
    <source>
        <strain evidence="3">Tag_6206</strain>
        <tissue evidence="3">Liver</tissue>
    </source>
</reference>
<keyword evidence="2" id="KW-0732">Signal</keyword>